<dbReference type="AlphaFoldDB" id="A0A520KE83"/>
<accession>A0A520KE83</accession>
<name>A0A520KE83_9CREN</name>
<proteinExistence type="predicted"/>
<gene>
    <name evidence="1" type="ORF">EF809_05615</name>
</gene>
<evidence type="ECO:0000313" key="1">
    <source>
        <dbReference type="EMBL" id="RZN55355.1"/>
    </source>
</evidence>
<dbReference type="Proteomes" id="UP000316080">
    <property type="component" value="Unassembled WGS sequence"/>
</dbReference>
<reference evidence="1 2" key="1">
    <citation type="journal article" date="2019" name="Nat. Microbiol.">
        <title>Wide diversity of methane and short-chain alkane metabolisms in uncultured archaea.</title>
        <authorList>
            <person name="Borrel G."/>
            <person name="Adam P.S."/>
            <person name="McKay L.J."/>
            <person name="Chen L.X."/>
            <person name="Sierra-Garcia I.N."/>
            <person name="Sieber C.M."/>
            <person name="Letourneur Q."/>
            <person name="Ghozlane A."/>
            <person name="Andersen G.L."/>
            <person name="Li W.J."/>
            <person name="Hallam S.J."/>
            <person name="Muyzer G."/>
            <person name="de Oliveira V.M."/>
            <person name="Inskeep W.P."/>
            <person name="Banfield J.F."/>
            <person name="Gribaldo S."/>
        </authorList>
    </citation>
    <scope>NUCLEOTIDE SEQUENCE [LARGE SCALE GENOMIC DNA]</scope>
    <source>
        <strain evidence="1">Verst-YHS</strain>
    </source>
</reference>
<organism evidence="1 2">
    <name type="scientific">Thermoproteota archaeon</name>
    <dbReference type="NCBI Taxonomy" id="2056631"/>
    <lineage>
        <taxon>Archaea</taxon>
        <taxon>Thermoproteota</taxon>
    </lineage>
</organism>
<protein>
    <submittedName>
        <fullName evidence="1">Uncharacterized protein</fullName>
    </submittedName>
</protein>
<sequence>MKKTILISFVITMLITLFSSVYAKDLSKSEIVHFWIAVPAGNITEPITIIKAGLPPIKMAPLVIDLDQRGIFKKILNPNTEAISTHWIYNIGKKPIRIKLELIEANYPIRWEVKAAWPYDPETHTFTKPLPPGMGIPKLSIDWIFEIPNYYMDEKVIYDGGLLVIDADTNELLTFIPIKLIRGGISQGGGASCCG</sequence>
<evidence type="ECO:0000313" key="2">
    <source>
        <dbReference type="Proteomes" id="UP000316080"/>
    </source>
</evidence>
<comment type="caution">
    <text evidence="1">The sequence shown here is derived from an EMBL/GenBank/DDBJ whole genome shotgun (WGS) entry which is preliminary data.</text>
</comment>
<dbReference type="EMBL" id="RXIH01000045">
    <property type="protein sequence ID" value="RZN55355.1"/>
    <property type="molecule type" value="Genomic_DNA"/>
</dbReference>